<evidence type="ECO:0000313" key="1">
    <source>
        <dbReference type="EMBL" id="WVZ04017.1"/>
    </source>
</evidence>
<evidence type="ECO:0000313" key="2">
    <source>
        <dbReference type="Proteomes" id="UP001374535"/>
    </source>
</evidence>
<protein>
    <submittedName>
        <fullName evidence="1">Uncharacterized protein</fullName>
    </submittedName>
</protein>
<reference evidence="1 2" key="1">
    <citation type="journal article" date="2023" name="Life. Sci Alliance">
        <title>Evolutionary insights into 3D genome organization and epigenetic landscape of Vigna mungo.</title>
        <authorList>
            <person name="Junaid A."/>
            <person name="Singh B."/>
            <person name="Bhatia S."/>
        </authorList>
    </citation>
    <scope>NUCLEOTIDE SEQUENCE [LARGE SCALE GENOMIC DNA]</scope>
    <source>
        <strain evidence="1">Urdbean</strain>
    </source>
</reference>
<keyword evidence="2" id="KW-1185">Reference proteome</keyword>
<dbReference type="AlphaFoldDB" id="A0AAQ3N6Z0"/>
<organism evidence="1 2">
    <name type="scientific">Vigna mungo</name>
    <name type="common">Black gram</name>
    <name type="synonym">Phaseolus mungo</name>
    <dbReference type="NCBI Taxonomy" id="3915"/>
    <lineage>
        <taxon>Eukaryota</taxon>
        <taxon>Viridiplantae</taxon>
        <taxon>Streptophyta</taxon>
        <taxon>Embryophyta</taxon>
        <taxon>Tracheophyta</taxon>
        <taxon>Spermatophyta</taxon>
        <taxon>Magnoliopsida</taxon>
        <taxon>eudicotyledons</taxon>
        <taxon>Gunneridae</taxon>
        <taxon>Pentapetalae</taxon>
        <taxon>rosids</taxon>
        <taxon>fabids</taxon>
        <taxon>Fabales</taxon>
        <taxon>Fabaceae</taxon>
        <taxon>Papilionoideae</taxon>
        <taxon>50 kb inversion clade</taxon>
        <taxon>NPAAA clade</taxon>
        <taxon>indigoferoid/millettioid clade</taxon>
        <taxon>Phaseoleae</taxon>
        <taxon>Vigna</taxon>
    </lineage>
</organism>
<dbReference type="EMBL" id="CP144694">
    <property type="protein sequence ID" value="WVZ04017.1"/>
    <property type="molecule type" value="Genomic_DNA"/>
</dbReference>
<dbReference type="Proteomes" id="UP001374535">
    <property type="component" value="Chromosome 7"/>
</dbReference>
<sequence>MEDWEEERAGRVCLRVKLSWDVLERREMIVQFDEYVARLKSLHCKYFQKIKMTPQTQAYLTAMDLLHVATTSPPFFHRQDIYQMARHPLATHCNPRPLVDGRLSKSSEAARSSSRTVVIVEDTKLVAPPRPRVSSDSL</sequence>
<proteinExistence type="predicted"/>
<accession>A0AAQ3N6Z0</accession>
<gene>
    <name evidence="1" type="ORF">V8G54_024823</name>
</gene>
<name>A0AAQ3N6Z0_VIGMU</name>